<evidence type="ECO:0000256" key="3">
    <source>
        <dbReference type="RuleBase" id="RU000363"/>
    </source>
</evidence>
<evidence type="ECO:0000313" key="5">
    <source>
        <dbReference type="Proteomes" id="UP001300012"/>
    </source>
</evidence>
<dbReference type="RefSeq" id="WP_258214628.1">
    <property type="nucleotide sequence ID" value="NZ_JANQBD010000012.1"/>
</dbReference>
<evidence type="ECO:0000256" key="2">
    <source>
        <dbReference type="ARBA" id="ARBA00023002"/>
    </source>
</evidence>
<dbReference type="InterPro" id="IPR036291">
    <property type="entry name" value="NAD(P)-bd_dom_sf"/>
</dbReference>
<dbReference type="PRINTS" id="PR00080">
    <property type="entry name" value="SDRFAMILY"/>
</dbReference>
<dbReference type="Gene3D" id="3.40.50.720">
    <property type="entry name" value="NAD(P)-binding Rossmann-like Domain"/>
    <property type="match status" value="1"/>
</dbReference>
<dbReference type="SUPFAM" id="SSF51735">
    <property type="entry name" value="NAD(P)-binding Rossmann-fold domains"/>
    <property type="match status" value="1"/>
</dbReference>
<dbReference type="PANTHER" id="PTHR43115">
    <property type="entry name" value="DEHYDROGENASE/REDUCTASE SDR FAMILY MEMBER 11"/>
    <property type="match status" value="1"/>
</dbReference>
<gene>
    <name evidence="4" type="ORF">NV381_17785</name>
</gene>
<organism evidence="4 5">
    <name type="scientific">Paenibacillus radicis</name>
    <name type="common">ex Xue et al. 2023</name>
    <dbReference type="NCBI Taxonomy" id="2972489"/>
    <lineage>
        <taxon>Bacteria</taxon>
        <taxon>Bacillati</taxon>
        <taxon>Bacillota</taxon>
        <taxon>Bacilli</taxon>
        <taxon>Bacillales</taxon>
        <taxon>Paenibacillaceae</taxon>
        <taxon>Paenibacillus</taxon>
    </lineage>
</organism>
<evidence type="ECO:0000313" key="4">
    <source>
        <dbReference type="EMBL" id="MCR8633055.1"/>
    </source>
</evidence>
<keyword evidence="2" id="KW-0560">Oxidoreductase</keyword>
<dbReference type="InterPro" id="IPR002347">
    <property type="entry name" value="SDR_fam"/>
</dbReference>
<proteinExistence type="inferred from homology"/>
<dbReference type="Pfam" id="PF00106">
    <property type="entry name" value="adh_short"/>
    <property type="match status" value="1"/>
</dbReference>
<dbReference type="PRINTS" id="PR00081">
    <property type="entry name" value="GDHRDH"/>
</dbReference>
<comment type="caution">
    <text evidence="4">The sequence shown here is derived from an EMBL/GenBank/DDBJ whole genome shotgun (WGS) entry which is preliminary data.</text>
</comment>
<dbReference type="Proteomes" id="UP001300012">
    <property type="component" value="Unassembled WGS sequence"/>
</dbReference>
<keyword evidence="5" id="KW-1185">Reference proteome</keyword>
<accession>A0ABT1YIR0</accession>
<comment type="similarity">
    <text evidence="1 3">Belongs to the short-chain dehydrogenases/reductases (SDR) family.</text>
</comment>
<reference evidence="4 5" key="1">
    <citation type="submission" date="2022-08" db="EMBL/GenBank/DDBJ databases">
        <title>Paenibacillus endoradicis sp. nov., Paenibacillus radicibacter sp. nov and Paenibacillus pararadicis sp. nov., three cold-adapted plant growth-promoting bacteria isolated from root of Larix gmelinii in Great Khingan.</title>
        <authorList>
            <person name="Xue H."/>
        </authorList>
    </citation>
    <scope>NUCLEOTIDE SEQUENCE [LARGE SCALE GENOMIC DNA]</scope>
    <source>
        <strain evidence="4 5">N5-1-1-5</strain>
    </source>
</reference>
<name>A0ABT1YIR0_9BACL</name>
<dbReference type="CDD" id="cd05233">
    <property type="entry name" value="SDR_c"/>
    <property type="match status" value="1"/>
</dbReference>
<sequence>MNMERVAVITGGSQGIGRAVMYALLEEGMKVVSLARNQQNLNLVLDSVLPKYKDSVMGIQTDVRNEGEVHNAIEQVMSAHGRIDYLINSAGVSMREKQSLQDTDVEEWRSMIDINLTGTYLMSREVIPRMMERDFGYIINILSTASFRTGAGNSLYCASKYGARALTESMIEENRRSGIRVTAVSPGPVDTTIWNHKKEQITEDNRSTMLKADDIANIITYLIHLPSRVHIDNITVTPWHR</sequence>
<dbReference type="EMBL" id="JANQBD010000012">
    <property type="protein sequence ID" value="MCR8633055.1"/>
    <property type="molecule type" value="Genomic_DNA"/>
</dbReference>
<protein>
    <submittedName>
        <fullName evidence="4">SDR family oxidoreductase</fullName>
    </submittedName>
</protein>
<evidence type="ECO:0000256" key="1">
    <source>
        <dbReference type="ARBA" id="ARBA00006484"/>
    </source>
</evidence>
<dbReference type="PANTHER" id="PTHR43115:SF4">
    <property type="entry name" value="DEHYDROGENASE_REDUCTASE SDR FAMILY MEMBER 11"/>
    <property type="match status" value="1"/>
</dbReference>